<feature type="compositionally biased region" description="Basic residues" evidence="3">
    <location>
        <begin position="214"/>
        <end position="223"/>
    </location>
</feature>
<organism evidence="4 5">
    <name type="scientific">Batillaria attramentaria</name>
    <dbReference type="NCBI Taxonomy" id="370345"/>
    <lineage>
        <taxon>Eukaryota</taxon>
        <taxon>Metazoa</taxon>
        <taxon>Spiralia</taxon>
        <taxon>Lophotrochozoa</taxon>
        <taxon>Mollusca</taxon>
        <taxon>Gastropoda</taxon>
        <taxon>Caenogastropoda</taxon>
        <taxon>Sorbeoconcha</taxon>
        <taxon>Cerithioidea</taxon>
        <taxon>Batillariidae</taxon>
        <taxon>Batillaria</taxon>
    </lineage>
</organism>
<feature type="compositionally biased region" description="Basic and acidic residues" evidence="3">
    <location>
        <begin position="805"/>
        <end position="820"/>
    </location>
</feature>
<feature type="region of interest" description="Disordered" evidence="3">
    <location>
        <begin position="787"/>
        <end position="820"/>
    </location>
</feature>
<feature type="compositionally biased region" description="Polar residues" evidence="3">
    <location>
        <begin position="293"/>
        <end position="305"/>
    </location>
</feature>
<feature type="region of interest" description="Disordered" evidence="3">
    <location>
        <begin position="1397"/>
        <end position="1595"/>
    </location>
</feature>
<keyword evidence="2" id="KW-0378">Hydrolase</keyword>
<dbReference type="Proteomes" id="UP001519460">
    <property type="component" value="Unassembled WGS sequence"/>
</dbReference>
<dbReference type="PROSITE" id="PS01090">
    <property type="entry name" value="TATD_2"/>
    <property type="match status" value="1"/>
</dbReference>
<feature type="compositionally biased region" description="Polar residues" evidence="3">
    <location>
        <begin position="1471"/>
        <end position="1481"/>
    </location>
</feature>
<gene>
    <name evidence="4" type="ORF">BaRGS_00025961</name>
</gene>
<feature type="region of interest" description="Disordered" evidence="3">
    <location>
        <begin position="992"/>
        <end position="1011"/>
    </location>
</feature>
<comment type="caution">
    <text evidence="4">The sequence shown here is derived from an EMBL/GenBank/DDBJ whole genome shotgun (WGS) entry which is preliminary data.</text>
</comment>
<feature type="compositionally biased region" description="Polar residues" evidence="3">
    <location>
        <begin position="1553"/>
        <end position="1569"/>
    </location>
</feature>
<feature type="region of interest" description="Disordered" evidence="3">
    <location>
        <begin position="28"/>
        <end position="449"/>
    </location>
</feature>
<feature type="compositionally biased region" description="Basic and acidic residues" evidence="3">
    <location>
        <begin position="1406"/>
        <end position="1423"/>
    </location>
</feature>
<feature type="compositionally biased region" description="Polar residues" evidence="3">
    <location>
        <begin position="963"/>
        <end position="979"/>
    </location>
</feature>
<feature type="compositionally biased region" description="Polar residues" evidence="3">
    <location>
        <begin position="133"/>
        <end position="152"/>
    </location>
</feature>
<dbReference type="Pfam" id="PF01026">
    <property type="entry name" value="TatD_DNase"/>
    <property type="match status" value="1"/>
</dbReference>
<feature type="compositionally biased region" description="Basic and acidic residues" evidence="3">
    <location>
        <begin position="47"/>
        <end position="59"/>
    </location>
</feature>
<feature type="region of interest" description="Disordered" evidence="3">
    <location>
        <begin position="1337"/>
        <end position="1357"/>
    </location>
</feature>
<feature type="compositionally biased region" description="Polar residues" evidence="3">
    <location>
        <begin position="606"/>
        <end position="632"/>
    </location>
</feature>
<dbReference type="Gene3D" id="3.20.20.140">
    <property type="entry name" value="Metal-dependent hydrolases"/>
    <property type="match status" value="1"/>
</dbReference>
<feature type="compositionally biased region" description="Polar residues" evidence="3">
    <location>
        <begin position="369"/>
        <end position="390"/>
    </location>
</feature>
<protein>
    <submittedName>
        <fullName evidence="4">Uncharacterized protein</fullName>
    </submittedName>
</protein>
<sequence>MAHRNKHSSKSGISRIFSLSLNQAITSKGSLAEPGKSGRQSLSPQAGEDKGGDAREAKDVNFACQNRSGDAEDAKENLPSSNRQGRCGPPVGSEHPGKHSNSAPSRAPPVVPEKLCGSMKLTSKSAFADSGKKTPTASQETPQGGSSTARVSTQKDEGTRDRRRRKSGRPRKKSDSTATESSKSAKEPRVSESEGGGAASESKSPGSQPSVKSHPPHKARSHLPPRFNNCSSASPPQGSSNPPAGARKAGTCRSPSASAKAGPNGLSGGSSTGKASLTSGSCVSSCKLYPPSASVNQTSRGSLHPSSGYHEQEPGVYSDPPLSSCSASRVDSEPPSSSSENIVHSPSMAGPASGSRSGRVRPAVGARSHPSSKAASNALSKEDGTCSSATDVRGSSHRPSSHPASTSHKLNSHPASHAQSPSVHQADRSSSVGEKMTVPIKGTPNVGGDEDWNSDLLVVFSANSSSDIWVQPDVRNSVCKTDACNHNGPEDTPGWISSVVVESKGGHSFDSRDGTAEEKMLRGKEDPSVVNVQPVYRSRRLWIPNRVQGKSHTMSVSRDKKIAMEGDASYSLACDPAMFAEHDTRKGEPAVHIPSFMDQQDDASKDQTANNKKQGPSKNSVHGGSDQETIGCHTSASGLEELGGCPQVSLGCKPGFPSPAPTAAGSVSACLSSSGSVACRMQVTASLPVVLPSKSSETKEENWELELMQLTPNLMSVAGDNTDSSATPIYFDHQLSQEWACQQMLAPAGCCFSISANSREVLVQGTGPSEQEMQELYSAMSEVFIDDRSSGGLRSGPDSENGNGLEREVKTEGSAQEHLHPSAVLGSGFGQAGGAVPETGSLSFGYGVPLPDSVPLLEQNLGFGLSLETPDMLAQPSAVNYTSAYPSQIPRESYGWNEARVKKDAAEVSLNAGGCKNGQESIPPGFVLQRPRTFSGLTPTGSPPQPLAWPDLTWGTRCPEDSGIQNKENSQAASLNENQPRCPFNSLRQIDRPKQAESISESGLEAPQPPELCDGELQDKYRARNLSFAESDVSCGSRASDNSEYRIATLSQSDTESCLQLRQLPDQSGQEIAQAQGTPPELETQQQFSFQGHMPADAYLPAYPPEVLAAHLQSACTPETNLPVPPCIPTPYGPWYPQPWFPYPMPCYGYSFQGQESLRTTRGDESSPVDGDAAGHSFPTTNWQQEQNRWPVCPSPVWQPPSSAAFPDGRCAVWDHSVLHIPASAVQTETAAQRLLEFVQRRCQEALGLSDVSFEVIVRMKTNSSAGEQDGAKPSETNAANEGAGEQKKSPKCLFPQPFVYPMFDMNCLPYRQGTIPAVSFMRGGFLGRTPVPACFPRSSDSLSGEKKEQEANESGYWAPCGQTDAWMFKPPPPPPPPPSAPACWGYLPSLCSRMRGPRPAYSPSRDSRHAVDQTHRSGENHFGDAPSPGPTTSPSSLLNYNPVFPRGPSPPSRQNHQQRRVRDWRGGDAASNTADTSSGSCRLDVSLNGQRDYDASSSDLDEEEQGRDTNLAFRRSPYPSQGTQFQRVALDGISRDSGSDDVDSSSVEYAASNRNSLSSAQEQPPNVQNDDDDSKATGDSPKNDKYVIPARRSRPAGLSEFMSRRVIPRQNKSVLRRSFPADAETEMGMNVQYKFGRASACRMFKPEGPPVCAPGAYPKLPEQDYWQSPVAASSSALNDEEYPALATGGAVSQSGSSVLQGSYARAAAKNCASGRTSQTFSSDSLKQSFEDLTQFRGEENCKTFFRGARRLSEPGFLPSTGGGVSAYASRLLSDNRVMGWTKWGVEAYDAFFTDYKTTFIDTHCHLDFLFNREQYSGSYADYREKNRDTYPSNYEGCVAVFCNPKTFTSDARWRPLVEEPGVWMAMGCHPKSATDYNEWADHGLRQCLRHPKTVALGEIGLDYSKTYHMTAARQKEVFIRQLKMALELKLPLVIHCREAEDDCLQIMEEIVPRNYKIHCHCFTGNYESCLRWTSSFPNLFIGLTPLVTYHSATDTHEVAQRLPLERLLFETDAPYFLPCHFSSNKTMSMSHPGLALMVAVKVAELRNVSVEEVLQQVRTNTFKMYGL</sequence>
<dbReference type="PANTHER" id="PTHR46363:SF1">
    <property type="entry name" value="DEOXYRIBONUCLEASE TATDN2-RELATED"/>
    <property type="match status" value="1"/>
</dbReference>
<feature type="compositionally biased region" description="Polar residues" evidence="3">
    <location>
        <begin position="228"/>
        <end position="242"/>
    </location>
</feature>
<accession>A0ABD0K5W8</accession>
<dbReference type="FunFam" id="3.20.20.140:FF:000027">
    <property type="entry name" value="putative deoxyribonuclease TATDN2"/>
    <property type="match status" value="1"/>
</dbReference>
<feature type="region of interest" description="Disordered" evidence="3">
    <location>
        <begin position="599"/>
        <end position="632"/>
    </location>
</feature>
<evidence type="ECO:0000256" key="3">
    <source>
        <dbReference type="SAM" id="MobiDB-lite"/>
    </source>
</evidence>
<dbReference type="InterPro" id="IPR032466">
    <property type="entry name" value="Metal_Hydrolase"/>
</dbReference>
<feature type="region of interest" description="Disordered" evidence="3">
    <location>
        <begin position="1264"/>
        <end position="1289"/>
    </location>
</feature>
<dbReference type="PANTHER" id="PTHR46363">
    <property type="entry name" value="DEOXYRIBONUCLEASE TATDN2-RELATED"/>
    <property type="match status" value="1"/>
</dbReference>
<dbReference type="SUPFAM" id="SSF51556">
    <property type="entry name" value="Metallo-dependent hydrolases"/>
    <property type="match status" value="1"/>
</dbReference>
<evidence type="ECO:0000256" key="2">
    <source>
        <dbReference type="ARBA" id="ARBA00022801"/>
    </source>
</evidence>
<feature type="region of interest" description="Disordered" evidence="3">
    <location>
        <begin position="930"/>
        <end position="986"/>
    </location>
</feature>
<evidence type="ECO:0000256" key="1">
    <source>
        <dbReference type="ARBA" id="ARBA00009275"/>
    </source>
</evidence>
<dbReference type="InterPro" id="IPR018228">
    <property type="entry name" value="DNase_TatD-rel_CS"/>
</dbReference>
<dbReference type="EMBL" id="JACVVK020000238">
    <property type="protein sequence ID" value="KAK7482795.1"/>
    <property type="molecule type" value="Genomic_DNA"/>
</dbReference>
<comment type="similarity">
    <text evidence="1">Belongs to the metallo-dependent hydrolases superfamily. TatD-type hydrolase family.</text>
</comment>
<dbReference type="GO" id="GO:0016787">
    <property type="term" value="F:hydrolase activity"/>
    <property type="evidence" value="ECO:0007669"/>
    <property type="project" value="UniProtKB-KW"/>
</dbReference>
<evidence type="ECO:0000313" key="5">
    <source>
        <dbReference type="Proteomes" id="UP001519460"/>
    </source>
</evidence>
<feature type="compositionally biased region" description="Polar residues" evidence="3">
    <location>
        <begin position="272"/>
        <end position="284"/>
    </location>
</feature>
<reference evidence="4 5" key="1">
    <citation type="journal article" date="2023" name="Sci. Data">
        <title>Genome assembly of the Korean intertidal mud-creeper Batillaria attramentaria.</title>
        <authorList>
            <person name="Patra A.K."/>
            <person name="Ho P.T."/>
            <person name="Jun S."/>
            <person name="Lee S.J."/>
            <person name="Kim Y."/>
            <person name="Won Y.J."/>
        </authorList>
    </citation>
    <scope>NUCLEOTIDE SEQUENCE [LARGE SCALE GENOMIC DNA]</scope>
    <source>
        <strain evidence="4">Wonlab-2016</strain>
    </source>
</reference>
<evidence type="ECO:0000313" key="4">
    <source>
        <dbReference type="EMBL" id="KAK7482795.1"/>
    </source>
</evidence>
<dbReference type="InterPro" id="IPR001130">
    <property type="entry name" value="TatD-like"/>
</dbReference>
<proteinExistence type="inferred from homology"/>
<feature type="compositionally biased region" description="Basic residues" evidence="3">
    <location>
        <begin position="161"/>
        <end position="172"/>
    </location>
</feature>
<feature type="compositionally biased region" description="Polar residues" evidence="3">
    <location>
        <begin position="402"/>
        <end position="432"/>
    </location>
</feature>
<name>A0ABD0K5W8_9CAEN</name>
<keyword evidence="5" id="KW-1185">Reference proteome</keyword>
<feature type="compositionally biased region" description="Basic and acidic residues" evidence="3">
    <location>
        <begin position="183"/>
        <end position="192"/>
    </location>
</feature>
<dbReference type="PROSITE" id="PS01137">
    <property type="entry name" value="TATD_1"/>
    <property type="match status" value="1"/>
</dbReference>
<dbReference type="CDD" id="cd01310">
    <property type="entry name" value="TatD_DNAse"/>
    <property type="match status" value="1"/>
</dbReference>